<dbReference type="Pfam" id="PF03698">
    <property type="entry name" value="UPF0180"/>
    <property type="match status" value="1"/>
</dbReference>
<evidence type="ECO:0000313" key="3">
    <source>
        <dbReference type="Proteomes" id="UP000001578"/>
    </source>
</evidence>
<evidence type="ECO:0000256" key="1">
    <source>
        <dbReference type="HAMAP-Rule" id="MF_00506"/>
    </source>
</evidence>
<name>A4ILT7_GEOTN</name>
<evidence type="ECO:0000313" key="2">
    <source>
        <dbReference type="EMBL" id="ABO66291.1"/>
    </source>
</evidence>
<dbReference type="KEGG" id="gtn:GTNG_0913"/>
<dbReference type="HAMAP" id="MF_00506">
    <property type="entry name" value="UPF0180"/>
    <property type="match status" value="1"/>
</dbReference>
<dbReference type="InterPro" id="IPR005370">
    <property type="entry name" value="UPF0180"/>
</dbReference>
<reference evidence="2 3" key="1">
    <citation type="journal article" date="2007" name="Proc. Natl. Acad. Sci. U.S.A.">
        <title>Genome and proteome of long-chain alkane degrading Geobacillus thermodenitrificans NG80-2 isolated from a deep-subsurface oil reservoir.</title>
        <authorList>
            <person name="Feng L."/>
            <person name="Wang W."/>
            <person name="Cheng J."/>
            <person name="Ren Y."/>
            <person name="Zhao G."/>
            <person name="Gao C."/>
            <person name="Tang Y."/>
            <person name="Liu X."/>
            <person name="Han W."/>
            <person name="Peng X."/>
            <person name="Liu R."/>
            <person name="Wang L."/>
        </authorList>
    </citation>
    <scope>NUCLEOTIDE SEQUENCE [LARGE SCALE GENOMIC DNA]</scope>
    <source>
        <strain evidence="2 3">NG80-2</strain>
    </source>
</reference>
<dbReference type="eggNOG" id="ENOG503307C">
    <property type="taxonomic scope" value="Bacteria"/>
</dbReference>
<organism evidence="2 3">
    <name type="scientific">Geobacillus thermodenitrificans (strain NG80-2)</name>
    <dbReference type="NCBI Taxonomy" id="420246"/>
    <lineage>
        <taxon>Bacteria</taxon>
        <taxon>Bacillati</taxon>
        <taxon>Bacillota</taxon>
        <taxon>Bacilli</taxon>
        <taxon>Bacillales</taxon>
        <taxon>Anoxybacillaceae</taxon>
        <taxon>Geobacillus</taxon>
    </lineage>
</organism>
<dbReference type="Proteomes" id="UP000001578">
    <property type="component" value="Chromosome"/>
</dbReference>
<dbReference type="NCBIfam" id="NF002845">
    <property type="entry name" value="PRK03094.1"/>
    <property type="match status" value="1"/>
</dbReference>
<proteinExistence type="inferred from homology"/>
<protein>
    <recommendedName>
        <fullName evidence="1">UPF0180 protein GTNG_0913</fullName>
    </recommendedName>
</protein>
<dbReference type="EMBL" id="CP000557">
    <property type="protein sequence ID" value="ABO66291.1"/>
    <property type="molecule type" value="Genomic_DNA"/>
</dbReference>
<gene>
    <name evidence="2" type="ordered locus">GTNG_0913</name>
</gene>
<comment type="similarity">
    <text evidence="1">Belongs to the UPF0180 family.</text>
</comment>
<dbReference type="HOGENOM" id="CLU_187365_0_0_9"/>
<accession>A4ILT7</accession>
<sequence length="88" mass="9683">MCVRRWSVMAKIGVEQSLTDVQQVLKERGYDVVPLRSEQDARGCDCCVITGLDTNVTGIQNTITSGPVIEASGLTAEEICQKIEQKLR</sequence>
<dbReference type="AlphaFoldDB" id="A4ILT7"/>